<accession>F9ES50</accession>
<dbReference type="HOGENOM" id="CLU_1492102_0_0_0"/>
<dbReference type="Gene3D" id="3.40.1350.110">
    <property type="match status" value="1"/>
</dbReference>
<dbReference type="InterPro" id="IPR033799">
    <property type="entry name" value="CdiA_EC869-like"/>
</dbReference>
<dbReference type="Pfam" id="PF21111">
    <property type="entry name" value="CDI_toxin_EC869_like"/>
    <property type="match status" value="1"/>
</dbReference>
<sequence>KNPVTDTDGNNLIFGGIKKIEDTPTKKGMFESTKNKVDDIASALTGKSKTQRQLESLGVDVKVRESGITIDGTFEAGDKIDNLKNNKGHNFPTFDIVIDENGKKTAISTKSLDLTSKSYTSKEYKNQMYYNIKGYIDDMDNFKKAGKGEDVLTKKMISKNVLEISINEHKLTEQQIDNIKR</sequence>
<feature type="domain" description="CdiA toxin EC869-like" evidence="1">
    <location>
        <begin position="89"/>
        <end position="180"/>
    </location>
</feature>
<keyword evidence="3" id="KW-1185">Reference proteome</keyword>
<reference evidence="2 3" key="1">
    <citation type="submission" date="2011-05" db="EMBL/GenBank/DDBJ databases">
        <authorList>
            <person name="Muzny D."/>
            <person name="Qin X."/>
            <person name="Deng J."/>
            <person name="Jiang H."/>
            <person name="Liu Y."/>
            <person name="Qu J."/>
            <person name="Song X.-Z."/>
            <person name="Zhang L."/>
            <person name="Thornton R."/>
            <person name="Coyle M."/>
            <person name="Francisco L."/>
            <person name="Jackson L."/>
            <person name="Javaid M."/>
            <person name="Korchina V."/>
            <person name="Kovar C."/>
            <person name="Mata R."/>
            <person name="Mathew T."/>
            <person name="Ngo R."/>
            <person name="Nguyen L."/>
            <person name="Nguyen N."/>
            <person name="Okwuonu G."/>
            <person name="Ongeri F."/>
            <person name="Pham C."/>
            <person name="Simmons D."/>
            <person name="Wilczek-Boney K."/>
            <person name="Hale W."/>
            <person name="Jakkamsetti A."/>
            <person name="Pham P."/>
            <person name="Ruth R."/>
            <person name="San Lucas F."/>
            <person name="Warren J."/>
            <person name="Zhang J."/>
            <person name="Zhao Z."/>
            <person name="Zhou C."/>
            <person name="Zhu D."/>
            <person name="Lee S."/>
            <person name="Bess C."/>
            <person name="Blankenburg K."/>
            <person name="Forbes L."/>
            <person name="Fu Q."/>
            <person name="Gubbala S."/>
            <person name="Hirani K."/>
            <person name="Jayaseelan J.C."/>
            <person name="Lara F."/>
            <person name="Munidasa M."/>
            <person name="Palculict T."/>
            <person name="Patil S."/>
            <person name="Pu L.-L."/>
            <person name="Saada N."/>
            <person name="Tang L."/>
            <person name="Weissenberger G."/>
            <person name="Zhu Y."/>
            <person name="Hemphill L."/>
            <person name="Shang Y."/>
            <person name="Youmans B."/>
            <person name="Ayvaz T."/>
            <person name="Ross M."/>
            <person name="Santibanez J."/>
            <person name="Aqrawi P."/>
            <person name="Gross S."/>
            <person name="Joshi V."/>
            <person name="Fowler G."/>
            <person name="Nazareth L."/>
            <person name="Reid J."/>
            <person name="Worley K."/>
            <person name="Petrosino J."/>
            <person name="Highlander S."/>
            <person name="Gibbs R."/>
        </authorList>
    </citation>
    <scope>NUCLEOTIDE SEQUENCE [LARGE SCALE GENOMIC DNA]</scope>
    <source>
        <strain evidence="2 3">ATCC 51191</strain>
    </source>
</reference>
<organism evidence="2 3">
    <name type="scientific">Fusobacterium animalis ATCC 51191</name>
    <dbReference type="NCBI Taxonomy" id="997347"/>
    <lineage>
        <taxon>Bacteria</taxon>
        <taxon>Fusobacteriati</taxon>
        <taxon>Fusobacteriota</taxon>
        <taxon>Fusobacteriia</taxon>
        <taxon>Fusobacteriales</taxon>
        <taxon>Fusobacteriaceae</taxon>
        <taxon>Fusobacterium</taxon>
    </lineage>
</organism>
<proteinExistence type="predicted"/>
<feature type="non-terminal residue" evidence="2">
    <location>
        <position position="181"/>
    </location>
</feature>
<evidence type="ECO:0000313" key="3">
    <source>
        <dbReference type="Proteomes" id="UP000005392"/>
    </source>
</evidence>
<comment type="caution">
    <text evidence="2">The sequence shown here is derived from an EMBL/GenBank/DDBJ whole genome shotgun (WGS) entry which is preliminary data.</text>
</comment>
<dbReference type="AlphaFoldDB" id="F9ES50"/>
<dbReference type="EMBL" id="AFQD01000743">
    <property type="protein sequence ID" value="EGQ72969.1"/>
    <property type="molecule type" value="Genomic_DNA"/>
</dbReference>
<name>F9ES50_9FUSO</name>
<gene>
    <name evidence="2" type="ORF">HMPREF9094_2755</name>
</gene>
<evidence type="ECO:0000259" key="1">
    <source>
        <dbReference type="Pfam" id="PF21111"/>
    </source>
</evidence>
<dbReference type="GO" id="GO:0004530">
    <property type="term" value="F:deoxyribonuclease I activity"/>
    <property type="evidence" value="ECO:0007669"/>
    <property type="project" value="InterPro"/>
</dbReference>
<protein>
    <recommendedName>
        <fullName evidence="1">CdiA toxin EC869-like domain-containing protein</fullName>
    </recommendedName>
</protein>
<feature type="non-terminal residue" evidence="2">
    <location>
        <position position="1"/>
    </location>
</feature>
<dbReference type="Proteomes" id="UP000005392">
    <property type="component" value="Unassembled WGS sequence"/>
</dbReference>
<evidence type="ECO:0000313" key="2">
    <source>
        <dbReference type="EMBL" id="EGQ72969.1"/>
    </source>
</evidence>